<dbReference type="GO" id="GO:0051301">
    <property type="term" value="P:cell division"/>
    <property type="evidence" value="ECO:0007669"/>
    <property type="project" value="UniProtKB-UniRule"/>
</dbReference>
<sequence length="632" mass="72009">MDEQSIIEFKEVVETLLCNPDRRTKVEHNETKFSVANEEILNDVVPSQLFEFQFPVILVSSVVDADVTEEEFYVPDLGINNDISTRSRPARSVSHSQSEVEGSPLKLQTYADFSFSSPSSDASLNVRKRTVVRATGVPLDKARELASYLSLAYSSKVSDHIQSKLDSDATLDDSAQAINKIPSLFILCDGLDHKRTACMYIEPIYLKATDSNKWTGWKVSSIYVKDPESDESHMPNFHKLDLSGKQIECEAKYDLFESHQENDRQPIDKYQGSLQLEVRWKKLTSAPPLDARTIIKAKVLPGDIRSAAHSLYNTLEALKLHVAGLTTSEIKWIEYEEETPVMDKLKALLEILKHGDASQLANSDDEQNDEEFNNVMDTLVFHERKDLDFTDHLWTVLYKCSSYSELVECFKYVFTVLSNGELRPMVHRNNNTTVAQMVRDSYMGKLRMPNLAGVYALQLLAEIGAEKLHQDYLFTFLAKELVTHSNLEDFLKTDVKLEQKLINLEKMHHVLEMVVMLKLFLNLPSLNLAICARAMLAHYQQEDISPSHVFAFPMLTPSLKHAFETCQPCMKQMVLAKMVGDMKESVHHLLVTHQPFHHLPASVDPEVLMDTTVNKNKKYFYVRKNESISILI</sequence>
<dbReference type="InterPro" id="IPR018630">
    <property type="entry name" value="Zwilch"/>
</dbReference>
<keyword evidence="7 9" id="KW-0131">Cell cycle</keyword>
<keyword evidence="4 9" id="KW-0132">Cell division</keyword>
<reference evidence="10 11" key="1">
    <citation type="journal article" date="2017" name="Nat. Ecol. Evol.">
        <title>Scallop genome provides insights into evolution of bilaterian karyotype and development.</title>
        <authorList>
            <person name="Wang S."/>
            <person name="Zhang J."/>
            <person name="Jiao W."/>
            <person name="Li J."/>
            <person name="Xun X."/>
            <person name="Sun Y."/>
            <person name="Guo X."/>
            <person name="Huan P."/>
            <person name="Dong B."/>
            <person name="Zhang L."/>
            <person name="Hu X."/>
            <person name="Sun X."/>
            <person name="Wang J."/>
            <person name="Zhao C."/>
            <person name="Wang Y."/>
            <person name="Wang D."/>
            <person name="Huang X."/>
            <person name="Wang R."/>
            <person name="Lv J."/>
            <person name="Li Y."/>
            <person name="Zhang Z."/>
            <person name="Liu B."/>
            <person name="Lu W."/>
            <person name="Hui Y."/>
            <person name="Liang J."/>
            <person name="Zhou Z."/>
            <person name="Hou R."/>
            <person name="Li X."/>
            <person name="Liu Y."/>
            <person name="Li H."/>
            <person name="Ning X."/>
            <person name="Lin Y."/>
            <person name="Zhao L."/>
            <person name="Xing Q."/>
            <person name="Dou J."/>
            <person name="Li Y."/>
            <person name="Mao J."/>
            <person name="Guo H."/>
            <person name="Dou H."/>
            <person name="Li T."/>
            <person name="Mu C."/>
            <person name="Jiang W."/>
            <person name="Fu Q."/>
            <person name="Fu X."/>
            <person name="Miao Y."/>
            <person name="Liu J."/>
            <person name="Yu Q."/>
            <person name="Li R."/>
            <person name="Liao H."/>
            <person name="Li X."/>
            <person name="Kong Y."/>
            <person name="Jiang Z."/>
            <person name="Chourrout D."/>
            <person name="Li R."/>
            <person name="Bao Z."/>
        </authorList>
    </citation>
    <scope>NUCLEOTIDE SEQUENCE [LARGE SCALE GENOMIC DNA]</scope>
    <source>
        <strain evidence="10 11">PY_sf001</strain>
    </source>
</reference>
<dbReference type="GO" id="GO:1990423">
    <property type="term" value="C:RZZ complex"/>
    <property type="evidence" value="ECO:0007669"/>
    <property type="project" value="UniProtKB-UniRule"/>
</dbReference>
<comment type="subunit">
    <text evidence="9">Component of the RZZ complex.</text>
</comment>
<dbReference type="GO" id="GO:0007094">
    <property type="term" value="P:mitotic spindle assembly checkpoint signaling"/>
    <property type="evidence" value="ECO:0007669"/>
    <property type="project" value="UniProtKB-UniRule"/>
</dbReference>
<dbReference type="Proteomes" id="UP000242188">
    <property type="component" value="Unassembled WGS sequence"/>
</dbReference>
<gene>
    <name evidence="10" type="ORF">KP79_PYT12737</name>
</gene>
<evidence type="ECO:0000256" key="7">
    <source>
        <dbReference type="ARBA" id="ARBA00023306"/>
    </source>
</evidence>
<dbReference type="OrthoDB" id="5556307at2759"/>
<keyword evidence="5 9" id="KW-0498">Mitosis</keyword>
<evidence type="ECO:0000256" key="1">
    <source>
        <dbReference type="ARBA" id="ARBA00004629"/>
    </source>
</evidence>
<evidence type="ECO:0000256" key="8">
    <source>
        <dbReference type="ARBA" id="ARBA00023328"/>
    </source>
</evidence>
<dbReference type="AlphaFoldDB" id="A0A210Q970"/>
<evidence type="ECO:0000256" key="2">
    <source>
        <dbReference type="ARBA" id="ARBA00009062"/>
    </source>
</evidence>
<comment type="function">
    <text evidence="9">Essential component of the mitotic checkpoint, which prevents cells from prematurely exiting mitosis. Required for the assembly of the dynein-dynactin and MAD1-MAD2 complexes onto kinetochores. Its function related to the spindle assembly machinery is proposed to depend on its association in the mitotic RZZ complex.</text>
</comment>
<evidence type="ECO:0000256" key="4">
    <source>
        <dbReference type="ARBA" id="ARBA00022618"/>
    </source>
</evidence>
<evidence type="ECO:0000256" key="6">
    <source>
        <dbReference type="ARBA" id="ARBA00022838"/>
    </source>
</evidence>
<keyword evidence="11" id="KW-1185">Reference proteome</keyword>
<protein>
    <recommendedName>
        <fullName evidence="9">Protein zwilch</fullName>
    </recommendedName>
</protein>
<evidence type="ECO:0000256" key="3">
    <source>
        <dbReference type="ARBA" id="ARBA00022454"/>
    </source>
</evidence>
<dbReference type="GO" id="GO:0034501">
    <property type="term" value="P:protein localization to kinetochore"/>
    <property type="evidence" value="ECO:0007669"/>
    <property type="project" value="UniProtKB-UniRule"/>
</dbReference>
<comment type="caution">
    <text evidence="10">The sequence shown here is derived from an EMBL/GenBank/DDBJ whole genome shotgun (WGS) entry which is preliminary data.</text>
</comment>
<dbReference type="EMBL" id="NEDP02004526">
    <property type="protein sequence ID" value="OWF45290.1"/>
    <property type="molecule type" value="Genomic_DNA"/>
</dbReference>
<dbReference type="Pfam" id="PF09817">
    <property type="entry name" value="Zwilch"/>
    <property type="match status" value="1"/>
</dbReference>
<organism evidence="10 11">
    <name type="scientific">Mizuhopecten yessoensis</name>
    <name type="common">Japanese scallop</name>
    <name type="synonym">Patinopecten yessoensis</name>
    <dbReference type="NCBI Taxonomy" id="6573"/>
    <lineage>
        <taxon>Eukaryota</taxon>
        <taxon>Metazoa</taxon>
        <taxon>Spiralia</taxon>
        <taxon>Lophotrochozoa</taxon>
        <taxon>Mollusca</taxon>
        <taxon>Bivalvia</taxon>
        <taxon>Autobranchia</taxon>
        <taxon>Pteriomorphia</taxon>
        <taxon>Pectinida</taxon>
        <taxon>Pectinoidea</taxon>
        <taxon>Pectinidae</taxon>
        <taxon>Mizuhopecten</taxon>
    </lineage>
</organism>
<dbReference type="Gene3D" id="1.10.287.1880">
    <property type="match status" value="1"/>
</dbReference>
<dbReference type="PANTHER" id="PTHR15995">
    <property type="entry name" value="PROTEIN ZWILCH HOMOLOG"/>
    <property type="match status" value="1"/>
</dbReference>
<evidence type="ECO:0000256" key="9">
    <source>
        <dbReference type="RuleBase" id="RU369076"/>
    </source>
</evidence>
<evidence type="ECO:0000256" key="5">
    <source>
        <dbReference type="ARBA" id="ARBA00022776"/>
    </source>
</evidence>
<keyword evidence="8 9" id="KW-0137">Centromere</keyword>
<accession>A0A210Q970</accession>
<dbReference type="Gene3D" id="1.20.58.730">
    <property type="match status" value="1"/>
</dbReference>
<evidence type="ECO:0000313" key="11">
    <source>
        <dbReference type="Proteomes" id="UP000242188"/>
    </source>
</evidence>
<dbReference type="PANTHER" id="PTHR15995:SF1">
    <property type="entry name" value="PROTEIN ZWILCH HOMOLOG"/>
    <property type="match status" value="1"/>
</dbReference>
<name>A0A210Q970_MIZYE</name>
<keyword evidence="3 9" id="KW-0158">Chromosome</keyword>
<evidence type="ECO:0000313" key="10">
    <source>
        <dbReference type="EMBL" id="OWF45290.1"/>
    </source>
</evidence>
<proteinExistence type="inferred from homology"/>
<dbReference type="STRING" id="6573.A0A210Q970"/>
<comment type="subcellular location">
    <subcellularLocation>
        <location evidence="1 9">Chromosome</location>
        <location evidence="1 9">Centromere</location>
        <location evidence="1 9">Kinetochore</location>
    </subcellularLocation>
</comment>
<keyword evidence="6 9" id="KW-0995">Kinetochore</keyword>
<comment type="similarity">
    <text evidence="2 9">Belongs to the ZWILCH family.</text>
</comment>